<comment type="caution">
    <text evidence="8">The sequence shown here is derived from an EMBL/GenBank/DDBJ whole genome shotgun (WGS) entry which is preliminary data.</text>
</comment>
<feature type="region of interest" description="Disordered" evidence="7">
    <location>
        <begin position="263"/>
        <end position="292"/>
    </location>
</feature>
<evidence type="ECO:0000256" key="3">
    <source>
        <dbReference type="ARBA" id="ARBA00023163"/>
    </source>
</evidence>
<gene>
    <name evidence="8" type="ORF">SADUNF_Sadunf04G0054200</name>
</gene>
<dbReference type="PANTHER" id="PTHR31636">
    <property type="entry name" value="OSJNBA0084A10.13 PROTEIN-RELATED"/>
    <property type="match status" value="1"/>
</dbReference>
<evidence type="ECO:0000313" key="8">
    <source>
        <dbReference type="EMBL" id="KAF9683823.1"/>
    </source>
</evidence>
<accession>A0A835K8A0</accession>
<feature type="coiled-coil region" evidence="6">
    <location>
        <begin position="210"/>
        <end position="237"/>
    </location>
</feature>
<reference evidence="8 9" key="1">
    <citation type="submission" date="2020-10" db="EMBL/GenBank/DDBJ databases">
        <title>Plant Genome Project.</title>
        <authorList>
            <person name="Zhang R.-G."/>
        </authorList>
    </citation>
    <scope>NUCLEOTIDE SEQUENCE [LARGE SCALE GENOMIC DNA]</scope>
    <source>
        <strain evidence="8">FAFU-HL-1</strain>
        <tissue evidence="8">Leaf</tissue>
    </source>
</reference>
<evidence type="ECO:0000313" key="9">
    <source>
        <dbReference type="Proteomes" id="UP000657918"/>
    </source>
</evidence>
<evidence type="ECO:0000256" key="2">
    <source>
        <dbReference type="ARBA" id="ARBA00023015"/>
    </source>
</evidence>
<feature type="compositionally biased region" description="Low complexity" evidence="7">
    <location>
        <begin position="273"/>
        <end position="285"/>
    </location>
</feature>
<comment type="similarity">
    <text evidence="5">Belongs to the GRAS family.</text>
</comment>
<dbReference type="AlphaFoldDB" id="A0A835K8A0"/>
<organism evidence="8 9">
    <name type="scientific">Salix dunnii</name>
    <dbReference type="NCBI Taxonomy" id="1413687"/>
    <lineage>
        <taxon>Eukaryota</taxon>
        <taxon>Viridiplantae</taxon>
        <taxon>Streptophyta</taxon>
        <taxon>Embryophyta</taxon>
        <taxon>Tracheophyta</taxon>
        <taxon>Spermatophyta</taxon>
        <taxon>Magnoliopsida</taxon>
        <taxon>eudicotyledons</taxon>
        <taxon>Gunneridae</taxon>
        <taxon>Pentapetalae</taxon>
        <taxon>rosids</taxon>
        <taxon>fabids</taxon>
        <taxon>Malpighiales</taxon>
        <taxon>Salicaceae</taxon>
        <taxon>Saliceae</taxon>
        <taxon>Salix</taxon>
    </lineage>
</organism>
<keyword evidence="3" id="KW-0804">Transcription</keyword>
<evidence type="ECO:0000256" key="5">
    <source>
        <dbReference type="PROSITE-ProRule" id="PRU01191"/>
    </source>
</evidence>
<dbReference type="EMBL" id="JADGMS010000004">
    <property type="protein sequence ID" value="KAF9683823.1"/>
    <property type="molecule type" value="Genomic_DNA"/>
</dbReference>
<name>A0A835K8A0_9ROSI</name>
<proteinExistence type="inferred from homology"/>
<feature type="short sequence motif" description="VHIID" evidence="5">
    <location>
        <begin position="403"/>
        <end position="407"/>
    </location>
</feature>
<comment type="caution">
    <text evidence="5">Lacks conserved residue(s) required for the propagation of feature annotation.</text>
</comment>
<evidence type="ECO:0000256" key="6">
    <source>
        <dbReference type="SAM" id="Coils"/>
    </source>
</evidence>
<sequence length="667" mass="73455">MASGFSGGGGGGGGGQDFYANRSPVIPTMNLTNNHHNPSSLPPYRTNQMFLDQNLSSHNYQQMAQQRTIFPTTTATTNLIGKRTLADFQAFQQSPPQQNLLNQAALNNLLLRSVKPRVNNNIFQQNTSPISTLDFSVNNFSSELPSLMSQRYGLSLLRQLRPQHHHQQHQQQPMNLISPIGVINNNRSSCNSMMPYVNMLQNQNGGGNGIVMGQDREKRMLNQLQELEKQLLDDDDDNQDGDAVSVITNTNSEWSETIHNLITSTCNNPISPSPSSSSSSSSSSSTVTTPDSKHTIIETASAIYEGKTDVYTEILTRVSLVSNPGGNPEQRLMGYMLTALKSRLNSSGNTSAMELYSKEHVDATQSLYELSPCFKLGFMAANLAIIDATREQKQEANTSSNGFHVVDFDIGHGGQYMNLLHALSGLQNSKPAIVKITAVATDSNGGEERPRLVGEMLGQLARRLGLNLCFNVVSCKLNELTRESLGCEPDEALAVNFAFKLYRMPDESVSSTENPRDELLRRVKGLAPRVVTVVEQEMNTNTAPFMARVNECCSYYGALFDSIESTVKRDDSERAKVEEGLGRRIVNSVACEGRDRVERCEVFGKWRARLGMAGFEVKPLSQNVAESMKTRLNLANRANPGFTVKQENDGVCFGWTGKTLTVASAWR</sequence>
<evidence type="ECO:0008006" key="10">
    <source>
        <dbReference type="Google" id="ProtNLM"/>
    </source>
</evidence>
<keyword evidence="4" id="KW-0539">Nucleus</keyword>
<protein>
    <recommendedName>
        <fullName evidence="10">Scarecrow-like protein 8</fullName>
    </recommendedName>
</protein>
<feature type="region of interest" description="SAW" evidence="5">
    <location>
        <begin position="590"/>
        <end position="667"/>
    </location>
</feature>
<evidence type="ECO:0000256" key="4">
    <source>
        <dbReference type="ARBA" id="ARBA00023242"/>
    </source>
</evidence>
<dbReference type="Proteomes" id="UP000657918">
    <property type="component" value="Chromosome 4"/>
</dbReference>
<dbReference type="GO" id="GO:0005634">
    <property type="term" value="C:nucleus"/>
    <property type="evidence" value="ECO:0007669"/>
    <property type="project" value="UniProtKB-SubCell"/>
</dbReference>
<keyword evidence="6" id="KW-0175">Coiled coil</keyword>
<evidence type="ECO:0000256" key="7">
    <source>
        <dbReference type="SAM" id="MobiDB-lite"/>
    </source>
</evidence>
<feature type="region of interest" description="Disordered" evidence="7">
    <location>
        <begin position="1"/>
        <end position="21"/>
    </location>
</feature>
<feature type="compositionally biased region" description="Gly residues" evidence="7">
    <location>
        <begin position="1"/>
        <end position="16"/>
    </location>
</feature>
<dbReference type="PROSITE" id="PS50985">
    <property type="entry name" value="GRAS"/>
    <property type="match status" value="1"/>
</dbReference>
<keyword evidence="9" id="KW-1185">Reference proteome</keyword>
<evidence type="ECO:0000256" key="1">
    <source>
        <dbReference type="ARBA" id="ARBA00004123"/>
    </source>
</evidence>
<dbReference type="OrthoDB" id="677896at2759"/>
<dbReference type="InterPro" id="IPR005202">
    <property type="entry name" value="TF_GRAS"/>
</dbReference>
<keyword evidence="2" id="KW-0805">Transcription regulation</keyword>
<dbReference type="Pfam" id="PF03514">
    <property type="entry name" value="GRAS"/>
    <property type="match status" value="1"/>
</dbReference>
<comment type="subcellular location">
    <subcellularLocation>
        <location evidence="1">Nucleus</location>
    </subcellularLocation>
</comment>